<dbReference type="SUPFAM" id="SSF51905">
    <property type="entry name" value="FAD/NAD(P)-binding domain"/>
    <property type="match status" value="1"/>
</dbReference>
<protein>
    <recommendedName>
        <fullName evidence="4">FAD/NAD(P)-binding domain-containing protein</fullName>
    </recommendedName>
</protein>
<evidence type="ECO:0000313" key="2">
    <source>
        <dbReference type="EMBL" id="CRK46959.1"/>
    </source>
</evidence>
<evidence type="ECO:0000256" key="1">
    <source>
        <dbReference type="SAM" id="MobiDB-lite"/>
    </source>
</evidence>
<dbReference type="EMBL" id="CVQI01036161">
    <property type="protein sequence ID" value="CRK46959.1"/>
    <property type="molecule type" value="Genomic_DNA"/>
</dbReference>
<evidence type="ECO:0000313" key="3">
    <source>
        <dbReference type="Proteomes" id="UP000045706"/>
    </source>
</evidence>
<reference evidence="3" key="1">
    <citation type="submission" date="2015-05" db="EMBL/GenBank/DDBJ databases">
        <authorList>
            <person name="Fogelqvist Johan"/>
        </authorList>
    </citation>
    <scope>NUCLEOTIDE SEQUENCE [LARGE SCALE GENOMIC DNA]</scope>
</reference>
<name>A0A0G4NKJ6_VERLO</name>
<organism evidence="2 3">
    <name type="scientific">Verticillium longisporum</name>
    <name type="common">Verticillium dahliae var. longisporum</name>
    <dbReference type="NCBI Taxonomy" id="100787"/>
    <lineage>
        <taxon>Eukaryota</taxon>
        <taxon>Fungi</taxon>
        <taxon>Dikarya</taxon>
        <taxon>Ascomycota</taxon>
        <taxon>Pezizomycotina</taxon>
        <taxon>Sordariomycetes</taxon>
        <taxon>Hypocreomycetidae</taxon>
        <taxon>Glomerellales</taxon>
        <taxon>Plectosphaerellaceae</taxon>
        <taxon>Verticillium</taxon>
    </lineage>
</organism>
<sequence>MTKTLVVLGAGVAGTSIAHRALKNTVPKAKDLKVIIVTPNTDHYWNLASVRGIVPGQYDDETLFTPLATASSERSRGARGTWSAHGADPVTAT</sequence>
<proteinExistence type="predicted"/>
<dbReference type="InterPro" id="IPR036188">
    <property type="entry name" value="FAD/NAD-bd_sf"/>
</dbReference>
<evidence type="ECO:0008006" key="4">
    <source>
        <dbReference type="Google" id="ProtNLM"/>
    </source>
</evidence>
<gene>
    <name evidence="2" type="ORF">BN1723_001235</name>
</gene>
<accession>A0A0G4NKJ6</accession>
<dbReference type="Proteomes" id="UP000045706">
    <property type="component" value="Unassembled WGS sequence"/>
</dbReference>
<dbReference type="Gene3D" id="3.50.50.100">
    <property type="match status" value="1"/>
</dbReference>
<dbReference type="AlphaFoldDB" id="A0A0G4NKJ6"/>
<feature type="region of interest" description="Disordered" evidence="1">
    <location>
        <begin position="69"/>
        <end position="93"/>
    </location>
</feature>